<evidence type="ECO:0000313" key="1">
    <source>
        <dbReference type="EMBL" id="MBK7955408.1"/>
    </source>
</evidence>
<protein>
    <submittedName>
        <fullName evidence="1">Uncharacterized protein</fullName>
    </submittedName>
</protein>
<dbReference type="Proteomes" id="UP000706151">
    <property type="component" value="Unassembled WGS sequence"/>
</dbReference>
<evidence type="ECO:0000313" key="2">
    <source>
        <dbReference type="Proteomes" id="UP000706151"/>
    </source>
</evidence>
<gene>
    <name evidence="1" type="ORF">IPK02_16485</name>
</gene>
<accession>A0A935W5X3</accession>
<sequence length="517" mass="58434">MGARPRGELTKWDEGTISLVDFRVGEQKYRALHQSGTRALFAEDGRLIVATGSHGEWSDQFASATGFNLVLSDKKGESVPADPKCFFLPFYINQDGSWQSGWDTFSGLQQFTSPIGPILEYFSGIKPPEYYEAKAKRDSAQRVLDDLKRERSFLDKVQERFGKKLIGPKIDPENFTREIEILTSDITDLNLHQEKLRDQVVRERELLSSIYLQINMANEALRVYDSDLEYIRSEPREKLVCPVCNAEHAESFMDVLTYAEDARSLRSIAFRLQGDARLVETQMQTTVAEIGALDVRYRKIAQLLDTRRGDLQFRHVVEGLGAEQAFQAFSAERQVLEREISTHLSEVDHLSSSMSDLTDRKRSAAIQDRFREAYASALFELNMPPSEKSRLTLNSRPSVSGSGGPRSILAYYAALWDVCCSQTGSFLIPLVVDSPNQQGQDDINLPKVIAFVSTKLPKNTQLIVCSEIEVHFPFNSRTVLDRPYQLLDEASFGDIEAEIEPLMRVMYAASRSRLEGV</sequence>
<comment type="caution">
    <text evidence="1">The sequence shown here is derived from an EMBL/GenBank/DDBJ whole genome shotgun (WGS) entry which is preliminary data.</text>
</comment>
<dbReference type="EMBL" id="JADJOT010000010">
    <property type="protein sequence ID" value="MBK7955408.1"/>
    <property type="molecule type" value="Genomic_DNA"/>
</dbReference>
<proteinExistence type="predicted"/>
<name>A0A935W5X3_9PROT</name>
<dbReference type="AlphaFoldDB" id="A0A935W5X3"/>
<reference evidence="1 2" key="1">
    <citation type="submission" date="2020-10" db="EMBL/GenBank/DDBJ databases">
        <title>Connecting structure to function with the recovery of over 1000 high-quality activated sludge metagenome-assembled genomes encoding full-length rRNA genes using long-read sequencing.</title>
        <authorList>
            <person name="Singleton C.M."/>
            <person name="Petriglieri F."/>
            <person name="Kristensen J.M."/>
            <person name="Kirkegaard R.H."/>
            <person name="Michaelsen T.Y."/>
            <person name="Andersen M.H."/>
            <person name="Karst S.M."/>
            <person name="Dueholm M.S."/>
            <person name="Nielsen P.H."/>
            <person name="Albertsen M."/>
        </authorList>
    </citation>
    <scope>NUCLEOTIDE SEQUENCE [LARGE SCALE GENOMIC DNA]</scope>
    <source>
        <strain evidence="1">Fred_18-Q3-R57-64_BAT3C.720</strain>
    </source>
</reference>
<organism evidence="1 2">
    <name type="scientific">Candidatus Accumulibacter affinis</name>
    <dbReference type="NCBI Taxonomy" id="2954384"/>
    <lineage>
        <taxon>Bacteria</taxon>
        <taxon>Pseudomonadati</taxon>
        <taxon>Pseudomonadota</taxon>
        <taxon>Betaproteobacteria</taxon>
        <taxon>Candidatus Accumulibacter</taxon>
    </lineage>
</organism>